<sequence length="194" mass="20956">MAAPKRWFDERRSAAFLVFACALIVRCLWLTVPIEVPAQDTPDYDEIALNLVSGQGFVSHDNWFGHPMRSWRAPLYPALLASVYGLWGYHHWIVQVLQAFVGACTAVGVLILARRLHPPSGLVVGLIVALYPSLITMSAQIMTETLFAALLVAALVVATGSRFTATGSGLLVGLATLTRPVGLLLAPALVLPRL</sequence>
<reference evidence="9" key="1">
    <citation type="submission" date="2018-05" db="EMBL/GenBank/DDBJ databases">
        <authorList>
            <person name="Lanie J.A."/>
            <person name="Ng W.-L."/>
            <person name="Kazmierczak K.M."/>
            <person name="Andrzejewski T.M."/>
            <person name="Davidsen T.M."/>
            <person name="Wayne K.J."/>
            <person name="Tettelin H."/>
            <person name="Glass J.I."/>
            <person name="Rusch D."/>
            <person name="Podicherti R."/>
            <person name="Tsui H.-C.T."/>
            <person name="Winkler M.E."/>
        </authorList>
    </citation>
    <scope>NUCLEOTIDE SEQUENCE</scope>
</reference>
<keyword evidence="2" id="KW-1003">Cell membrane</keyword>
<keyword evidence="5 8" id="KW-0812">Transmembrane</keyword>
<dbReference type="GO" id="GO:0008610">
    <property type="term" value="P:lipid biosynthetic process"/>
    <property type="evidence" value="ECO:0007669"/>
    <property type="project" value="UniProtKB-ARBA"/>
</dbReference>
<keyword evidence="7 8" id="KW-0472">Membrane</keyword>
<dbReference type="GO" id="GO:0016763">
    <property type="term" value="F:pentosyltransferase activity"/>
    <property type="evidence" value="ECO:0007669"/>
    <property type="project" value="TreeGrafter"/>
</dbReference>
<evidence type="ECO:0000256" key="5">
    <source>
        <dbReference type="ARBA" id="ARBA00022692"/>
    </source>
</evidence>
<feature type="non-terminal residue" evidence="9">
    <location>
        <position position="194"/>
    </location>
</feature>
<dbReference type="AlphaFoldDB" id="A0A382Z4M1"/>
<keyword evidence="4" id="KW-0808">Transferase</keyword>
<evidence type="ECO:0000256" key="6">
    <source>
        <dbReference type="ARBA" id="ARBA00022989"/>
    </source>
</evidence>
<evidence type="ECO:0000256" key="4">
    <source>
        <dbReference type="ARBA" id="ARBA00022679"/>
    </source>
</evidence>
<protein>
    <submittedName>
        <fullName evidence="9">Uncharacterized protein</fullName>
    </submittedName>
</protein>
<feature type="transmembrane region" description="Helical" evidence="8">
    <location>
        <begin position="120"/>
        <end position="139"/>
    </location>
</feature>
<keyword evidence="6 8" id="KW-1133">Transmembrane helix</keyword>
<evidence type="ECO:0000256" key="7">
    <source>
        <dbReference type="ARBA" id="ARBA00023136"/>
    </source>
</evidence>
<feature type="transmembrane region" description="Helical" evidence="8">
    <location>
        <begin position="12"/>
        <end position="32"/>
    </location>
</feature>
<dbReference type="PANTHER" id="PTHR33908:SF11">
    <property type="entry name" value="MEMBRANE PROTEIN"/>
    <property type="match status" value="1"/>
</dbReference>
<evidence type="ECO:0000256" key="8">
    <source>
        <dbReference type="SAM" id="Phobius"/>
    </source>
</evidence>
<dbReference type="GO" id="GO:0005886">
    <property type="term" value="C:plasma membrane"/>
    <property type="evidence" value="ECO:0007669"/>
    <property type="project" value="UniProtKB-SubCell"/>
</dbReference>
<evidence type="ECO:0000256" key="3">
    <source>
        <dbReference type="ARBA" id="ARBA00022676"/>
    </source>
</evidence>
<evidence type="ECO:0000313" key="9">
    <source>
        <dbReference type="EMBL" id="SVD90149.1"/>
    </source>
</evidence>
<comment type="subcellular location">
    <subcellularLocation>
        <location evidence="1">Cell membrane</location>
        <topology evidence="1">Multi-pass membrane protein</topology>
    </subcellularLocation>
</comment>
<gene>
    <name evidence="9" type="ORF">METZ01_LOCUS443003</name>
</gene>
<name>A0A382Z4M1_9ZZZZ</name>
<dbReference type="InterPro" id="IPR050297">
    <property type="entry name" value="LipidA_mod_glycosyltrf_83"/>
</dbReference>
<feature type="transmembrane region" description="Helical" evidence="8">
    <location>
        <begin position="145"/>
        <end position="163"/>
    </location>
</feature>
<dbReference type="EMBL" id="UINC01180783">
    <property type="protein sequence ID" value="SVD90149.1"/>
    <property type="molecule type" value="Genomic_DNA"/>
</dbReference>
<evidence type="ECO:0000256" key="1">
    <source>
        <dbReference type="ARBA" id="ARBA00004651"/>
    </source>
</evidence>
<accession>A0A382Z4M1</accession>
<feature type="transmembrane region" description="Helical" evidence="8">
    <location>
        <begin position="92"/>
        <end position="113"/>
    </location>
</feature>
<dbReference type="PANTHER" id="PTHR33908">
    <property type="entry name" value="MANNOSYLTRANSFERASE YKCB-RELATED"/>
    <property type="match status" value="1"/>
</dbReference>
<keyword evidence="3" id="KW-0328">Glycosyltransferase</keyword>
<feature type="transmembrane region" description="Helical" evidence="8">
    <location>
        <begin position="170"/>
        <end position="191"/>
    </location>
</feature>
<evidence type="ECO:0000256" key="2">
    <source>
        <dbReference type="ARBA" id="ARBA00022475"/>
    </source>
</evidence>
<proteinExistence type="predicted"/>
<organism evidence="9">
    <name type="scientific">marine metagenome</name>
    <dbReference type="NCBI Taxonomy" id="408172"/>
    <lineage>
        <taxon>unclassified sequences</taxon>
        <taxon>metagenomes</taxon>
        <taxon>ecological metagenomes</taxon>
    </lineage>
</organism>